<reference evidence="2" key="1">
    <citation type="submission" date="2022-07" db="EMBL/GenBank/DDBJ databases">
        <title>Phylogenomic reconstructions and comparative analyses of Kickxellomycotina fungi.</title>
        <authorList>
            <person name="Reynolds N.K."/>
            <person name="Stajich J.E."/>
            <person name="Barry K."/>
            <person name="Grigoriev I.V."/>
            <person name="Crous P."/>
            <person name="Smith M.E."/>
        </authorList>
    </citation>
    <scope>NUCLEOTIDE SEQUENCE</scope>
    <source>
        <strain evidence="2">NBRC 32514</strain>
    </source>
</reference>
<name>A0A9W7XWN7_9FUNG</name>
<accession>A0A9W7XWN7</accession>
<dbReference type="OrthoDB" id="5591029at2759"/>
<protein>
    <submittedName>
        <fullName evidence="2">Uncharacterized protein</fullName>
    </submittedName>
</protein>
<proteinExistence type="predicted"/>
<dbReference type="Proteomes" id="UP001149813">
    <property type="component" value="Unassembled WGS sequence"/>
</dbReference>
<organism evidence="2 3">
    <name type="scientific">Coemansia erecta</name>
    <dbReference type="NCBI Taxonomy" id="147472"/>
    <lineage>
        <taxon>Eukaryota</taxon>
        <taxon>Fungi</taxon>
        <taxon>Fungi incertae sedis</taxon>
        <taxon>Zoopagomycota</taxon>
        <taxon>Kickxellomycotina</taxon>
        <taxon>Kickxellomycetes</taxon>
        <taxon>Kickxellales</taxon>
        <taxon>Kickxellaceae</taxon>
        <taxon>Coemansia</taxon>
    </lineage>
</organism>
<evidence type="ECO:0000313" key="3">
    <source>
        <dbReference type="Proteomes" id="UP001149813"/>
    </source>
</evidence>
<feature type="region of interest" description="Disordered" evidence="1">
    <location>
        <begin position="94"/>
        <end position="135"/>
    </location>
</feature>
<dbReference type="AlphaFoldDB" id="A0A9W7XWN7"/>
<keyword evidence="3" id="KW-1185">Reference proteome</keyword>
<gene>
    <name evidence="2" type="ORF">LPJ53_003224</name>
</gene>
<sequence>MADRKPVLDWALQFYCSLGDDEMVDDLVRLRRFEIKDADDSRPPLSLAFHRLRRGIDGIGPSCLGFGDSEISLSESQPWASPLVLPKLTARAADNPAADPSAQRPEHFLPPTELYERPSATTKRHSSNPKSPATRVAQQNIDIPAVIRLLITAETARRRIAAEYLLKRQSQGSVADQSERWQHHFAKRNLAEETQFENVLVALKELAVLQAIIDPTTEQSEDLARCLEHTGGRPVAGAKRRRRQTLGAANGGGFDAAQCLAILNLMFPLDPQQHADGRPADDGTAEWSQRYAFRLQHVPSPRMQLVQLLCEVEAWVGSHASDGRPSKCPRWTESARGFAWAQLRQSGLSYVVRAEKKVLELHRKLHPWAFENAAPEGAVSGEDGVQAHFDAAIARDNAVIVAEIDGQVAPDATVIERIARHSQLVRHRFSALAVRDALRKER</sequence>
<evidence type="ECO:0000256" key="1">
    <source>
        <dbReference type="SAM" id="MobiDB-lite"/>
    </source>
</evidence>
<comment type="caution">
    <text evidence="2">The sequence shown here is derived from an EMBL/GenBank/DDBJ whole genome shotgun (WGS) entry which is preliminary data.</text>
</comment>
<dbReference type="EMBL" id="JANBOJ010000116">
    <property type="protein sequence ID" value="KAJ1722356.1"/>
    <property type="molecule type" value="Genomic_DNA"/>
</dbReference>
<evidence type="ECO:0000313" key="2">
    <source>
        <dbReference type="EMBL" id="KAJ1722356.1"/>
    </source>
</evidence>